<dbReference type="Proteomes" id="UP000076586">
    <property type="component" value="Unassembled WGS sequence"/>
</dbReference>
<evidence type="ECO:0000256" key="1">
    <source>
        <dbReference type="SAM" id="Phobius"/>
    </source>
</evidence>
<feature type="transmembrane region" description="Helical" evidence="1">
    <location>
        <begin position="12"/>
        <end position="33"/>
    </location>
</feature>
<dbReference type="SUPFAM" id="SSF52799">
    <property type="entry name" value="(Phosphotyrosine protein) phosphatases II"/>
    <property type="match status" value="1"/>
</dbReference>
<organism evidence="2 3">
    <name type="scientific">Paludibacter jiangxiensis</name>
    <dbReference type="NCBI Taxonomy" id="681398"/>
    <lineage>
        <taxon>Bacteria</taxon>
        <taxon>Pseudomonadati</taxon>
        <taxon>Bacteroidota</taxon>
        <taxon>Bacteroidia</taxon>
        <taxon>Bacteroidales</taxon>
        <taxon>Paludibacteraceae</taxon>
        <taxon>Paludibacter</taxon>
    </lineage>
</organism>
<proteinExistence type="predicted"/>
<keyword evidence="3" id="KW-1185">Reference proteome</keyword>
<gene>
    <name evidence="2" type="ORF">PJIAN_1946</name>
</gene>
<dbReference type="EMBL" id="BDCR01000001">
    <property type="protein sequence ID" value="GAT62353.1"/>
    <property type="molecule type" value="Genomic_DNA"/>
</dbReference>
<accession>A0A170Z5X4</accession>
<dbReference type="InterPro" id="IPR029021">
    <property type="entry name" value="Prot-tyrosine_phosphatase-like"/>
</dbReference>
<keyword evidence="1" id="KW-0472">Membrane</keyword>
<evidence type="ECO:0000313" key="3">
    <source>
        <dbReference type="Proteomes" id="UP000076586"/>
    </source>
</evidence>
<dbReference type="RefSeq" id="WP_068702461.1">
    <property type="nucleotide sequence ID" value="NZ_BDCR01000001.1"/>
</dbReference>
<dbReference type="Gene3D" id="3.90.190.10">
    <property type="entry name" value="Protein tyrosine phosphatase superfamily"/>
    <property type="match status" value="2"/>
</dbReference>
<reference evidence="3" key="1">
    <citation type="submission" date="2016-04" db="EMBL/GenBank/DDBJ databases">
        <title>Draft genome sequence of Paludibacter jiangxiensis strain NM7.</title>
        <authorList>
            <person name="Qiu Y."/>
            <person name="Matsuura N."/>
            <person name="Ohashi A."/>
            <person name="Tourlousse M.D."/>
            <person name="Sekiguchi Y."/>
        </authorList>
    </citation>
    <scope>NUCLEOTIDE SEQUENCE [LARGE SCALE GENOMIC DNA]</scope>
    <source>
        <strain evidence="3">NM7</strain>
    </source>
</reference>
<feature type="transmembrane region" description="Helical" evidence="1">
    <location>
        <begin position="62"/>
        <end position="81"/>
    </location>
</feature>
<comment type="caution">
    <text evidence="2">The sequence shown here is derived from an EMBL/GenBank/DDBJ whole genome shotgun (WGS) entry which is preliminary data.</text>
</comment>
<keyword evidence="1" id="KW-1133">Transmembrane helix</keyword>
<name>A0A170Z5X4_9BACT</name>
<dbReference type="AlphaFoldDB" id="A0A170Z5X4"/>
<feature type="transmembrane region" description="Helical" evidence="1">
    <location>
        <begin position="90"/>
        <end position="108"/>
    </location>
</feature>
<keyword evidence="1" id="KW-0812">Transmembrane</keyword>
<evidence type="ECO:0000313" key="2">
    <source>
        <dbReference type="EMBL" id="GAT62353.1"/>
    </source>
</evidence>
<reference evidence="3" key="2">
    <citation type="journal article" date="2017" name="Genome Announc.">
        <title>Draft genome sequence of Paludibacter jiangxiensis NM7(T), a propionate-producing fermentative bacterium.</title>
        <authorList>
            <person name="Qiu Y.-L."/>
            <person name="Tourlousse D.M."/>
            <person name="Matsuura N."/>
            <person name="Ohashi A."/>
            <person name="Sekiguchi Y."/>
        </authorList>
    </citation>
    <scope>NUCLEOTIDE SEQUENCE [LARGE SCALE GENOMIC DNA]</scope>
    <source>
        <strain evidence="3">NM7</strain>
    </source>
</reference>
<sequence length="378" mass="43064">MNKYFFPITRSNIFLFLALWLMLAFPLGLYTLLVGPSKWLAAAALQHNWSDSLSNGLQKGAILLWIVVSFVLAVLTIRLFLKLKIISRSVLFSLLFLIFGVSVYLFAFHPEIYIKWSGAAMVSESQKTTGAAGNEIEFTIGSYPDADKIVQLKKEGYTAIITLMSELVVPAEPKLLHEEGEHTAKAGMQLIHIPMLPWVSNNEKALEQIRQLVKTGHGKYYVHCYLGRDRVNVFRKMIADSAPKMKLQANTSTRKIEELTRFERGNYYRINEKIYLTPFPTDDEFLGYIVNGNFKSVVCLLDENDPEDKPWVEREKKILKTYNVSFVNIPYKNAADTKALRKLIDSIPHIASPMIIHAFKSDSQSIARIKKELNNLKI</sequence>
<protein>
    <submittedName>
        <fullName evidence="2">Uncharacterized protein</fullName>
    </submittedName>
</protein>
<dbReference type="OrthoDB" id="9814896at2"/>
<dbReference type="STRING" id="681398.PJIAN_1946"/>